<keyword evidence="3" id="KW-0444">Lipid biosynthesis</keyword>
<dbReference type="EMBL" id="JACMSC010000014">
    <property type="protein sequence ID" value="KAG6489044.1"/>
    <property type="molecule type" value="Genomic_DNA"/>
</dbReference>
<dbReference type="GO" id="GO:0048364">
    <property type="term" value="P:root development"/>
    <property type="evidence" value="ECO:0007669"/>
    <property type="project" value="UniProtKB-ARBA"/>
</dbReference>
<keyword evidence="7" id="KW-0594">Phospholipid biosynthesis</keyword>
<organism evidence="15 16">
    <name type="scientific">Zingiber officinale</name>
    <name type="common">Ginger</name>
    <name type="synonym">Amomum zingiber</name>
    <dbReference type="NCBI Taxonomy" id="94328"/>
    <lineage>
        <taxon>Eukaryota</taxon>
        <taxon>Viridiplantae</taxon>
        <taxon>Streptophyta</taxon>
        <taxon>Embryophyta</taxon>
        <taxon>Tracheophyta</taxon>
        <taxon>Spermatophyta</taxon>
        <taxon>Magnoliopsida</taxon>
        <taxon>Liliopsida</taxon>
        <taxon>Zingiberales</taxon>
        <taxon>Zingiberaceae</taxon>
        <taxon>Zingiber</taxon>
    </lineage>
</organism>
<evidence type="ECO:0000313" key="15">
    <source>
        <dbReference type="EMBL" id="KAG6489044.1"/>
    </source>
</evidence>
<evidence type="ECO:0000256" key="2">
    <source>
        <dbReference type="ARBA" id="ARBA00008601"/>
    </source>
</evidence>
<dbReference type="FunFam" id="3.90.190.10:FF:000051">
    <property type="entry name" value="Dual specificity phosphatase domain protein"/>
    <property type="match status" value="1"/>
</dbReference>
<comment type="pathway">
    <text evidence="9">Phospholipid metabolism; phosphatidylglycerol biosynthesis; phosphatidylglycerol from CDP-diacylglycerol: step 2/2.</text>
</comment>
<evidence type="ECO:0000313" key="16">
    <source>
        <dbReference type="Proteomes" id="UP000734854"/>
    </source>
</evidence>
<evidence type="ECO:0000256" key="7">
    <source>
        <dbReference type="ARBA" id="ARBA00023209"/>
    </source>
</evidence>
<dbReference type="CDD" id="cd14524">
    <property type="entry name" value="PTPMT1"/>
    <property type="match status" value="1"/>
</dbReference>
<reference evidence="15 16" key="1">
    <citation type="submission" date="2020-08" db="EMBL/GenBank/DDBJ databases">
        <title>Plant Genome Project.</title>
        <authorList>
            <person name="Zhang R.-G."/>
        </authorList>
    </citation>
    <scope>NUCLEOTIDE SEQUENCE [LARGE SCALE GENOMIC DNA]</scope>
    <source>
        <tissue evidence="15">Rhizome</tissue>
    </source>
</reference>
<comment type="pathway">
    <text evidence="1">Lipid metabolism.</text>
</comment>
<dbReference type="PROSITE" id="PS50056">
    <property type="entry name" value="TYR_PHOSPHATASE_2"/>
    <property type="match status" value="1"/>
</dbReference>
<dbReference type="InterPro" id="IPR020422">
    <property type="entry name" value="TYR_PHOSPHATASE_DUAL_dom"/>
</dbReference>
<dbReference type="GO" id="GO:0008962">
    <property type="term" value="F:phosphatidylglycerophosphatase activity"/>
    <property type="evidence" value="ECO:0007669"/>
    <property type="project" value="UniProtKB-EC"/>
</dbReference>
<name>A0A8J5FK59_ZINOF</name>
<feature type="domain" description="Tyrosine-protein phosphatase" evidence="13">
    <location>
        <begin position="186"/>
        <end position="333"/>
    </location>
</feature>
<evidence type="ECO:0000256" key="11">
    <source>
        <dbReference type="ARBA" id="ARBA00050944"/>
    </source>
</evidence>
<keyword evidence="6" id="KW-0443">Lipid metabolism</keyword>
<evidence type="ECO:0000256" key="4">
    <source>
        <dbReference type="ARBA" id="ARBA00022801"/>
    </source>
</evidence>
<keyword evidence="5" id="KW-0904">Protein phosphatase</keyword>
<keyword evidence="8" id="KW-1208">Phospholipid metabolism</keyword>
<evidence type="ECO:0000256" key="5">
    <source>
        <dbReference type="ARBA" id="ARBA00022912"/>
    </source>
</evidence>
<dbReference type="EC" id="3.1.3.27" evidence="10"/>
<evidence type="ECO:0000256" key="9">
    <source>
        <dbReference type="ARBA" id="ARBA00024192"/>
    </source>
</evidence>
<evidence type="ECO:0000256" key="8">
    <source>
        <dbReference type="ARBA" id="ARBA00023264"/>
    </source>
</evidence>
<dbReference type="GO" id="GO:0004721">
    <property type="term" value="F:phosphoprotein phosphatase activity"/>
    <property type="evidence" value="ECO:0007669"/>
    <property type="project" value="UniProtKB-KW"/>
</dbReference>
<evidence type="ECO:0000256" key="12">
    <source>
        <dbReference type="ARBA" id="ARBA00053902"/>
    </source>
</evidence>
<comment type="caution">
    <text evidence="15">The sequence shown here is derived from an EMBL/GenBank/DDBJ whole genome shotgun (WGS) entry which is preliminary data.</text>
</comment>
<comment type="similarity">
    <text evidence="2">Belongs to the protein-tyrosine phosphatase family. Non-receptor class dual specificity subfamily.</text>
</comment>
<dbReference type="Gene3D" id="3.90.190.10">
    <property type="entry name" value="Protein tyrosine phosphatase superfamily"/>
    <property type="match status" value="1"/>
</dbReference>
<sequence>MLTSDKSGPTSSRNDDVGIPPLSLFSTCRARLDDLEASHAFHRRMKKQRLDAIRTNSSFGVLVSMRNLLTCSAIGITGFICASLPLATVLTPPAFSSDTCLTAWSNRLDAVWKFACRVGGFRPPEIVFAILAAPDRGERRTDECGGREIVSFRAKRALVGAGARILFYPTLVYNVLRNKIQAEFRWWDEIDQFLLLGAVPFPNDVPRLKKLGVRGVITLNEPYETLVPSNIYKVHGIDHLVIPTRDYLFAPTPVDISRAVDFIHRNASHGRTTYVHCKAGRGRSATIVLCYLIEYKNMTPMAALEYVRSRRPRVLLAPSQWQAVEAYNKNKLEFPAIRSPKPKHLHTADVGTISLMDSPRSPLKEEYLIAEEDLEGYEKFLDVYEDTTLCPFEEDGILITDTDLEGCETFVDALDESNTSCFSDDEILITEADLEGYETSVDGCNQNSISSDQINQTLPVMRRLSCFFASIKLSNSDLPVSSRHSHIHIVSS</sequence>
<evidence type="ECO:0000256" key="1">
    <source>
        <dbReference type="ARBA" id="ARBA00005189"/>
    </source>
</evidence>
<dbReference type="Proteomes" id="UP000734854">
    <property type="component" value="Unassembled WGS sequence"/>
</dbReference>
<accession>A0A8J5FK59</accession>
<dbReference type="AlphaFoldDB" id="A0A8J5FK59"/>
<dbReference type="InterPro" id="IPR044596">
    <property type="entry name" value="PTPMT1-like"/>
</dbReference>
<comment type="catalytic activity">
    <reaction evidence="11">
        <text>a 1,2-diacyl-sn-glycero-3-phospho-(1'-sn-glycero-3'-phosphate) + H2O = a 1,2-diacyl-sn-glycero-3-phospho-(1'-sn-glycerol) + phosphate</text>
        <dbReference type="Rhea" id="RHEA:33751"/>
        <dbReference type="ChEBI" id="CHEBI:15377"/>
        <dbReference type="ChEBI" id="CHEBI:43474"/>
        <dbReference type="ChEBI" id="CHEBI:60110"/>
        <dbReference type="ChEBI" id="CHEBI:64716"/>
        <dbReference type="EC" id="3.1.3.27"/>
    </reaction>
    <physiologicalReaction direction="left-to-right" evidence="11">
        <dbReference type="Rhea" id="RHEA:33752"/>
    </physiologicalReaction>
</comment>
<dbReference type="SUPFAM" id="SSF52799">
    <property type="entry name" value="(Phosphotyrosine protein) phosphatases II"/>
    <property type="match status" value="1"/>
</dbReference>
<evidence type="ECO:0000259" key="13">
    <source>
        <dbReference type="PROSITE" id="PS50054"/>
    </source>
</evidence>
<dbReference type="Pfam" id="PF00782">
    <property type="entry name" value="DSPc"/>
    <property type="match status" value="1"/>
</dbReference>
<dbReference type="PROSITE" id="PS00383">
    <property type="entry name" value="TYR_PHOSPHATASE_1"/>
    <property type="match status" value="1"/>
</dbReference>
<protein>
    <recommendedName>
        <fullName evidence="10">phosphatidylglycerophosphatase</fullName>
        <ecNumber evidence="10">3.1.3.27</ecNumber>
    </recommendedName>
</protein>
<proteinExistence type="inferred from homology"/>
<dbReference type="InterPro" id="IPR029021">
    <property type="entry name" value="Prot-tyrosine_phosphatase-like"/>
</dbReference>
<evidence type="ECO:0000256" key="6">
    <source>
        <dbReference type="ARBA" id="ARBA00023098"/>
    </source>
</evidence>
<dbReference type="GO" id="GO:0008654">
    <property type="term" value="P:phospholipid biosynthetic process"/>
    <property type="evidence" value="ECO:0007669"/>
    <property type="project" value="UniProtKB-KW"/>
</dbReference>
<dbReference type="PROSITE" id="PS50054">
    <property type="entry name" value="TYR_PHOSPHATASE_DUAL"/>
    <property type="match status" value="1"/>
</dbReference>
<dbReference type="SMART" id="SM00195">
    <property type="entry name" value="DSPc"/>
    <property type="match status" value="1"/>
</dbReference>
<dbReference type="InterPro" id="IPR016130">
    <property type="entry name" value="Tyr_Pase_AS"/>
</dbReference>
<dbReference type="PANTHER" id="PTHR46274">
    <property type="entry name" value="PHOSPHATIDYLINOSITOL PHOSPHATASE"/>
    <property type="match status" value="1"/>
</dbReference>
<comment type="function">
    <text evidence="12">Exhibits phosphatidylglycerophosphate phosphatase activity. Involved in root growth and columella cells organization. May possess protein phosphatase activity.</text>
</comment>
<evidence type="ECO:0000259" key="14">
    <source>
        <dbReference type="PROSITE" id="PS50056"/>
    </source>
</evidence>
<keyword evidence="16" id="KW-1185">Reference proteome</keyword>
<dbReference type="InterPro" id="IPR000387">
    <property type="entry name" value="Tyr_Pase_dom"/>
</dbReference>
<dbReference type="InterPro" id="IPR000340">
    <property type="entry name" value="Dual-sp_phosphatase_cat-dom"/>
</dbReference>
<evidence type="ECO:0000256" key="10">
    <source>
        <dbReference type="ARBA" id="ARBA00024224"/>
    </source>
</evidence>
<keyword evidence="4" id="KW-0378">Hydrolase</keyword>
<dbReference type="PANTHER" id="PTHR46274:SF20">
    <property type="entry name" value="DUAL SPECIFICITY PROTEIN PHOSPHATASE DSP8"/>
    <property type="match status" value="1"/>
</dbReference>
<evidence type="ECO:0000256" key="3">
    <source>
        <dbReference type="ARBA" id="ARBA00022516"/>
    </source>
</evidence>
<gene>
    <name evidence="15" type="ORF">ZIOFF_050302</name>
</gene>
<feature type="domain" description="Tyrosine specific protein phosphatases" evidence="14">
    <location>
        <begin position="254"/>
        <end position="322"/>
    </location>
</feature>